<evidence type="ECO:0000313" key="1">
    <source>
        <dbReference type="EMBL" id="OGI92414.1"/>
    </source>
</evidence>
<evidence type="ECO:0000313" key="2">
    <source>
        <dbReference type="Proteomes" id="UP000179381"/>
    </source>
</evidence>
<name>A0A1F6XDT5_9BACT</name>
<organism evidence="1 2">
    <name type="scientific">Candidatus Nomurabacteria bacterium RIFCSPLOWO2_01_FULL_46_18</name>
    <dbReference type="NCBI Taxonomy" id="1801783"/>
    <lineage>
        <taxon>Bacteria</taxon>
        <taxon>Candidatus Nomuraibacteriota</taxon>
    </lineage>
</organism>
<accession>A0A1F6XDT5</accession>
<reference evidence="1 2" key="1">
    <citation type="journal article" date="2016" name="Nat. Commun.">
        <title>Thousands of microbial genomes shed light on interconnected biogeochemical processes in an aquifer system.</title>
        <authorList>
            <person name="Anantharaman K."/>
            <person name="Brown C.T."/>
            <person name="Hug L.A."/>
            <person name="Sharon I."/>
            <person name="Castelle C.J."/>
            <person name="Probst A.J."/>
            <person name="Thomas B.C."/>
            <person name="Singh A."/>
            <person name="Wilkins M.J."/>
            <person name="Karaoz U."/>
            <person name="Brodie E.L."/>
            <person name="Williams K.H."/>
            <person name="Hubbard S.S."/>
            <person name="Banfield J.F."/>
        </authorList>
    </citation>
    <scope>NUCLEOTIDE SEQUENCE [LARGE SCALE GENOMIC DNA]</scope>
</reference>
<dbReference type="AlphaFoldDB" id="A0A1F6XDT5"/>
<sequence>MFRINANNAQVPFAPDYFAIITNFLHGRSNFHNSINTDKNKRENPYFSTFKAFLKLCSYYIPF</sequence>
<comment type="caution">
    <text evidence="1">The sequence shown here is derived from an EMBL/GenBank/DDBJ whole genome shotgun (WGS) entry which is preliminary data.</text>
</comment>
<dbReference type="Proteomes" id="UP000179381">
    <property type="component" value="Unassembled WGS sequence"/>
</dbReference>
<protein>
    <submittedName>
        <fullName evidence="1">Uncharacterized protein</fullName>
    </submittedName>
</protein>
<dbReference type="EMBL" id="MFVH01000011">
    <property type="protein sequence ID" value="OGI92414.1"/>
    <property type="molecule type" value="Genomic_DNA"/>
</dbReference>
<gene>
    <name evidence="1" type="ORF">A2933_00435</name>
</gene>
<proteinExistence type="predicted"/>